<dbReference type="Proteomes" id="UP000039865">
    <property type="component" value="Unassembled WGS sequence"/>
</dbReference>
<accession>A0A078A9G9</accession>
<gene>
    <name evidence="3" type="primary">Contig661.g731</name>
    <name evidence="3" type="ORF">STYLEM_7485</name>
</gene>
<feature type="compositionally biased region" description="Basic and acidic residues" evidence="2">
    <location>
        <begin position="587"/>
        <end position="599"/>
    </location>
</feature>
<proteinExistence type="predicted"/>
<dbReference type="EMBL" id="CCKQ01007161">
    <property type="protein sequence ID" value="CDW78506.1"/>
    <property type="molecule type" value="Genomic_DNA"/>
</dbReference>
<protein>
    <submittedName>
        <fullName evidence="3">Uncharacterized protein</fullName>
    </submittedName>
</protein>
<reference evidence="3 4" key="1">
    <citation type="submission" date="2014-06" db="EMBL/GenBank/DDBJ databases">
        <authorList>
            <person name="Swart Estienne"/>
        </authorList>
    </citation>
    <scope>NUCLEOTIDE SEQUENCE [LARGE SCALE GENOMIC DNA]</scope>
    <source>
        <strain evidence="3 4">130c</strain>
    </source>
</reference>
<keyword evidence="4" id="KW-1185">Reference proteome</keyword>
<name>A0A078A9G9_STYLE</name>
<feature type="coiled-coil region" evidence="1">
    <location>
        <begin position="301"/>
        <end position="382"/>
    </location>
</feature>
<sequence>MTVNGGNNIENNLKGIGQQISKAKSLKKQNRGRGLYDSESSPGRNSNYLSSQTHHSPKQLSPGKMISDLSYDLEKIQEDEVSVSQFEMEEEQSIQTKRKTTRRNTLIDKRTENYSLLKNQNNIIIEEQHDNYSSGTQLGNQTVQHRISNHVVVELIDNGESNEGTLTNKVITEKYRLSSFINPNGQKSRKHSQIIINNNSRISKQLSNQQYKIHNYKAKGRFKNPNLMLKNKIKRQLTNIESNLGSETAGNQAFTNEQLLQYISQGQSGKTSESDHPTLVTLDLALNLINASLETSLQQFSETLQTKMDDQKDKLEQYFNEKFDKDIFKLGERSSLHDNLLEELKLMYHKRKREKSNLQIELDHLNRRALKIEETIVKFEAQNERKLVRMQNRFADDINDVRKLVDEMKQESQCASINRSPRYKNLSRNKINNRLQSAPNEEYLKSLAQPKPRTNGNKEPVPLNLKTQIKQLTEITTNETHYETFNTLNSYNITIPNKKQDLKQLETSESDPNQFKITEFGISDASPSYNMNVHSMDILAPIHHRERSSRLLQIRKRNDALDAIIQPEEFNLPNVQSHNQTFSHRKRTDDMSSPKLSQRETARLATNAINLVFQLNKDSGRNEIKAKDLVREESSDLYKSNPLLLYGYKPLSSFKKKRLVSSRITKI</sequence>
<keyword evidence="1" id="KW-0175">Coiled coil</keyword>
<dbReference type="AlphaFoldDB" id="A0A078A9G9"/>
<feature type="region of interest" description="Disordered" evidence="2">
    <location>
        <begin position="20"/>
        <end position="64"/>
    </location>
</feature>
<evidence type="ECO:0000256" key="2">
    <source>
        <dbReference type="SAM" id="MobiDB-lite"/>
    </source>
</evidence>
<dbReference type="InParanoid" id="A0A078A9G9"/>
<evidence type="ECO:0000313" key="4">
    <source>
        <dbReference type="Proteomes" id="UP000039865"/>
    </source>
</evidence>
<feature type="compositionally biased region" description="Polar residues" evidence="2">
    <location>
        <begin position="38"/>
        <end position="54"/>
    </location>
</feature>
<organism evidence="3 4">
    <name type="scientific">Stylonychia lemnae</name>
    <name type="common">Ciliate</name>
    <dbReference type="NCBI Taxonomy" id="5949"/>
    <lineage>
        <taxon>Eukaryota</taxon>
        <taxon>Sar</taxon>
        <taxon>Alveolata</taxon>
        <taxon>Ciliophora</taxon>
        <taxon>Intramacronucleata</taxon>
        <taxon>Spirotrichea</taxon>
        <taxon>Stichotrichia</taxon>
        <taxon>Sporadotrichida</taxon>
        <taxon>Oxytrichidae</taxon>
        <taxon>Stylonychinae</taxon>
        <taxon>Stylonychia</taxon>
    </lineage>
</organism>
<evidence type="ECO:0000256" key="1">
    <source>
        <dbReference type="SAM" id="Coils"/>
    </source>
</evidence>
<evidence type="ECO:0000313" key="3">
    <source>
        <dbReference type="EMBL" id="CDW78506.1"/>
    </source>
</evidence>
<feature type="region of interest" description="Disordered" evidence="2">
    <location>
        <begin position="578"/>
        <end position="599"/>
    </location>
</feature>